<feature type="non-terminal residue" evidence="2">
    <location>
        <position position="1"/>
    </location>
</feature>
<keyword evidence="3" id="KW-1185">Reference proteome</keyword>
<dbReference type="SUPFAM" id="SSF56176">
    <property type="entry name" value="FAD-binding/transporter-associated domain-like"/>
    <property type="match status" value="1"/>
</dbReference>
<dbReference type="Proteomes" id="UP000273516">
    <property type="component" value="Unassembled WGS sequence"/>
</dbReference>
<dbReference type="Pfam" id="PF03471">
    <property type="entry name" value="CorC_HlyC"/>
    <property type="match status" value="1"/>
</dbReference>
<proteinExistence type="predicted"/>
<dbReference type="GO" id="GO:0050660">
    <property type="term" value="F:flavin adenine dinucleotide binding"/>
    <property type="evidence" value="ECO:0007669"/>
    <property type="project" value="InterPro"/>
</dbReference>
<evidence type="ECO:0000259" key="1">
    <source>
        <dbReference type="Pfam" id="PF03471"/>
    </source>
</evidence>
<dbReference type="AlphaFoldDB" id="A0A3M0LUZ8"/>
<dbReference type="OrthoDB" id="9805314at2"/>
<feature type="domain" description="Transporter-associated" evidence="1">
    <location>
        <begin position="1"/>
        <end position="39"/>
    </location>
</feature>
<reference evidence="2 3" key="1">
    <citation type="submission" date="2018-07" db="EMBL/GenBank/DDBJ databases">
        <authorList>
            <person name="Zhang Y."/>
            <person name="Wang L."/>
            <person name="Ma S."/>
        </authorList>
    </citation>
    <scope>NUCLEOTIDE SEQUENCE [LARGE SCALE GENOMIC DNA]</scope>
    <source>
        <strain evidence="2 3">4-2</strain>
    </source>
</reference>
<evidence type="ECO:0000313" key="2">
    <source>
        <dbReference type="EMBL" id="RMC28843.1"/>
    </source>
</evidence>
<protein>
    <recommendedName>
        <fullName evidence="1">Transporter-associated domain-containing protein</fullName>
    </recommendedName>
</protein>
<dbReference type="InterPro" id="IPR016169">
    <property type="entry name" value="FAD-bd_PCMH_sub2"/>
</dbReference>
<dbReference type="InterPro" id="IPR036318">
    <property type="entry name" value="FAD-bd_PCMH-like_sf"/>
</dbReference>
<organism evidence="2 3">
    <name type="scientific">Paracoccus alkanivorans</name>
    <dbReference type="NCBI Taxonomy" id="2116655"/>
    <lineage>
        <taxon>Bacteria</taxon>
        <taxon>Pseudomonadati</taxon>
        <taxon>Pseudomonadota</taxon>
        <taxon>Alphaproteobacteria</taxon>
        <taxon>Rhodobacterales</taxon>
        <taxon>Paracoccaceae</taxon>
        <taxon>Paracoccus</taxon>
    </lineage>
</organism>
<accession>A0A3M0LUZ8</accession>
<gene>
    <name evidence="2" type="ORF">C9E81_22645</name>
</gene>
<dbReference type="Gene3D" id="3.30.465.10">
    <property type="match status" value="1"/>
</dbReference>
<evidence type="ECO:0000313" key="3">
    <source>
        <dbReference type="Proteomes" id="UP000273516"/>
    </source>
</evidence>
<dbReference type="EMBL" id="QOKZ01000039">
    <property type="protein sequence ID" value="RMC28843.1"/>
    <property type="molecule type" value="Genomic_DNA"/>
</dbReference>
<dbReference type="InterPro" id="IPR005170">
    <property type="entry name" value="Transptr-assoc_dom"/>
</dbReference>
<sequence length="42" mass="4872">VLEKMGMLPQPGEYFELGGWRIEVVDVDGRRIDKLLVRRKTA</sequence>
<name>A0A3M0LUZ8_9RHOB</name>
<comment type="caution">
    <text evidence="2">The sequence shown here is derived from an EMBL/GenBank/DDBJ whole genome shotgun (WGS) entry which is preliminary data.</text>
</comment>